<dbReference type="NCBIfam" id="TIGR04183">
    <property type="entry name" value="Por_Secre_tail"/>
    <property type="match status" value="1"/>
</dbReference>
<dbReference type="GO" id="GO:0008237">
    <property type="term" value="F:metallopeptidase activity"/>
    <property type="evidence" value="ECO:0007669"/>
    <property type="project" value="InterPro"/>
</dbReference>
<dbReference type="InterPro" id="IPR026444">
    <property type="entry name" value="Secre_tail"/>
</dbReference>
<feature type="chain" id="PRO_5018196237" evidence="2">
    <location>
        <begin position="24"/>
        <end position="753"/>
    </location>
</feature>
<evidence type="ECO:0000313" key="4">
    <source>
        <dbReference type="EMBL" id="RMA57179.1"/>
    </source>
</evidence>
<dbReference type="Pfam" id="PF18962">
    <property type="entry name" value="Por_Secre_tail"/>
    <property type="match status" value="1"/>
</dbReference>
<evidence type="ECO:0000256" key="2">
    <source>
        <dbReference type="SAM" id="SignalP"/>
    </source>
</evidence>
<evidence type="ECO:0000256" key="1">
    <source>
        <dbReference type="ARBA" id="ARBA00022729"/>
    </source>
</evidence>
<reference evidence="4 5" key="1">
    <citation type="submission" date="2018-10" db="EMBL/GenBank/DDBJ databases">
        <title>Genomic Encyclopedia of Archaeal and Bacterial Type Strains, Phase II (KMG-II): from individual species to whole genera.</title>
        <authorList>
            <person name="Goeker M."/>
        </authorList>
    </citation>
    <scope>NUCLEOTIDE SEQUENCE [LARGE SCALE GENOMIC DNA]</scope>
    <source>
        <strain evidence="4 5">DSM 23424</strain>
    </source>
</reference>
<dbReference type="InterPro" id="IPR024079">
    <property type="entry name" value="MetalloPept_cat_dom_sf"/>
</dbReference>
<dbReference type="Proteomes" id="UP000271339">
    <property type="component" value="Unassembled WGS sequence"/>
</dbReference>
<keyword evidence="1 2" id="KW-0732">Signal</keyword>
<evidence type="ECO:0000259" key="3">
    <source>
        <dbReference type="Pfam" id="PF18962"/>
    </source>
</evidence>
<dbReference type="Gene3D" id="2.60.40.10">
    <property type="entry name" value="Immunoglobulins"/>
    <property type="match status" value="1"/>
</dbReference>
<accession>A0A3L9YDR4</accession>
<dbReference type="AlphaFoldDB" id="A0A3L9YDR4"/>
<feature type="signal peptide" evidence="2">
    <location>
        <begin position="1"/>
        <end position="23"/>
    </location>
</feature>
<evidence type="ECO:0000313" key="5">
    <source>
        <dbReference type="Proteomes" id="UP000271339"/>
    </source>
</evidence>
<dbReference type="Gene3D" id="3.40.390.10">
    <property type="entry name" value="Collagenase (Catalytic Domain)"/>
    <property type="match status" value="1"/>
</dbReference>
<feature type="domain" description="Secretion system C-terminal sorting" evidence="3">
    <location>
        <begin position="676"/>
        <end position="752"/>
    </location>
</feature>
<proteinExistence type="predicted"/>
<comment type="caution">
    <text evidence="4">The sequence shown here is derived from an EMBL/GenBank/DDBJ whole genome shotgun (WGS) entry which is preliminary data.</text>
</comment>
<dbReference type="InterPro" id="IPR013783">
    <property type="entry name" value="Ig-like_fold"/>
</dbReference>
<dbReference type="SUPFAM" id="SSF55486">
    <property type="entry name" value="Metalloproteases ('zincins'), catalytic domain"/>
    <property type="match status" value="1"/>
</dbReference>
<sequence length="753" mass="80660">MKNYLLKFALVAVIIFSATQANSQSLSDTWAATTAQRTQNLEKEFRAETPSEYKLFQFDAAQFKAALQNVPQRNEVSNSQVIVQFPTNNGELQSFRVAEASVFSPELQAQYPEIRSYVGQGIEDPSAIARFSVSAIGTSAMITSANYKTVYVTPYTKNKEYYMQYSRADLPSRTDNFICHTDDGFAPPIDFDAVAAMKNADDGMLRTFRLALACTGEYSIFHLNNQGIPGGATEAVKKAAVLMAMNTSMTRVNGIYEKDLAVTMVIVPNNIDIIFLDPATDGYTNNNGGAMLGENQAKCDAIIGTANYDIGHVFSTGGGGVAQLNSPCTSNKARGVTGLPQPIGDFFDVDYVAHEMGHQYGGNHTFNNSCGNNRNGGTAVEPGSGSTIMAYAGICPPNVQAHSDDFFNGVNILEMWQNISAGAGQCAAQTATNNDPPIAEAGDSYDIPSSTPFVMTGTATDVNPGDVLTYNWEQKDNIVAPMPPSPTSTEGPLFLSLVSNVSPSRYFPALPTVISGATSTTWEVIPSVTRFIRFRLTVRDNAAAGGSSSSDLAAVIVDGNSGPFLVTSQTTNETWNANGSETITWDVAGTDAAPVDTPNVDIFLSIDGGLTFPTVLATAVPNNGSAVISVPLAIDTNQARVMVKGNPNVFYQVNTTNFTISSVLAVSEVVFEDLSIYPNPTNGNFSINFKPQSASDVNIALYDVRGREIDTQVFENNGSTFSESMSYNGLNTGMYFVKISNNGQSQTVKLIIE</sequence>
<dbReference type="Pfam" id="PF13583">
    <property type="entry name" value="Reprolysin_4"/>
    <property type="match status" value="1"/>
</dbReference>
<keyword evidence="5" id="KW-1185">Reference proteome</keyword>
<dbReference type="RefSeq" id="WP_121908597.1">
    <property type="nucleotide sequence ID" value="NZ_REFC01000015.1"/>
</dbReference>
<gene>
    <name evidence="4" type="ORF">BXY75_3066</name>
</gene>
<dbReference type="EMBL" id="REFC01000015">
    <property type="protein sequence ID" value="RMA57179.1"/>
    <property type="molecule type" value="Genomic_DNA"/>
</dbReference>
<name>A0A3L9YDR4_9FLAO</name>
<dbReference type="OrthoDB" id="9792152at2"/>
<protein>
    <submittedName>
        <fullName evidence="4">Putative secreted protein (Por secretion system target)</fullName>
    </submittedName>
</protein>
<dbReference type="Gene3D" id="2.60.120.380">
    <property type="match status" value="1"/>
</dbReference>
<organism evidence="4 5">
    <name type="scientific">Ulvibacter antarcticus</name>
    <dbReference type="NCBI Taxonomy" id="442714"/>
    <lineage>
        <taxon>Bacteria</taxon>
        <taxon>Pseudomonadati</taxon>
        <taxon>Bacteroidota</taxon>
        <taxon>Flavobacteriia</taxon>
        <taxon>Flavobacteriales</taxon>
        <taxon>Flavobacteriaceae</taxon>
        <taxon>Ulvibacter</taxon>
    </lineage>
</organism>